<dbReference type="Pfam" id="PF16952">
    <property type="entry name" value="Gln-synt_N_2"/>
    <property type="match status" value="1"/>
</dbReference>
<dbReference type="InterPro" id="IPR014746">
    <property type="entry name" value="Gln_synth/guanido_kin_cat_dom"/>
</dbReference>
<comment type="similarity">
    <text evidence="1 5 6">Belongs to the glutamine synthetase family.</text>
</comment>
<sequence length="462" mass="48540">MQHQERVERAAQGTRHAERLAAADVVAVALTWVDNGGITRVKAVPTAALPRAAAWGVGATPLFDFFLPDDSITDGRWSAGPTGDLRLLPDLDRLVVLAAQPGWAWAPVDRWTQEGEPHPQCSRATAGRLAGRLAGMGITVRMAFEIEWVLAPAEGPGPGPGFVPAMSGPAYGMARLVERSDYAADLLRALAAQEVEVLQFHPEYAPGQLEVSVAPESPVAAADTAVLVRTTIRAVAQRHGLRVSFAPAVVAGEVGNGGHVHLSIHRAGRNLMSGGDGPCGLAKEGEGFTAGILDRLPALLAVAAPSVASYLRLVPSHWAGVYACWGPENREAAVRLVTGSVGEQAAAANVEVKCMDQSANPYLVVAGLLACGLAGIEQGARLRDPVYIDPARWSAGERSTRGVVRLPQRLEDAVAAFRRESVLAEAFGPELADTIAAVRDAEIARFAGVAPGDVVAASRWTH</sequence>
<dbReference type="Proteomes" id="UP000586918">
    <property type="component" value="Unassembled WGS sequence"/>
</dbReference>
<dbReference type="SUPFAM" id="SSF54368">
    <property type="entry name" value="Glutamine synthetase, N-terminal domain"/>
    <property type="match status" value="1"/>
</dbReference>
<evidence type="ECO:0000256" key="4">
    <source>
        <dbReference type="ARBA" id="ARBA00022840"/>
    </source>
</evidence>
<gene>
    <name evidence="8" type="ORF">HF519_16080</name>
</gene>
<dbReference type="SUPFAM" id="SSF55931">
    <property type="entry name" value="Glutamine synthetase/guanido kinase"/>
    <property type="match status" value="1"/>
</dbReference>
<keyword evidence="2" id="KW-0436">Ligase</keyword>
<comment type="caution">
    <text evidence="8">The sequence shown here is derived from an EMBL/GenBank/DDBJ whole genome shotgun (WGS) entry which is preliminary data.</text>
</comment>
<evidence type="ECO:0000256" key="5">
    <source>
        <dbReference type="PROSITE-ProRule" id="PRU01331"/>
    </source>
</evidence>
<evidence type="ECO:0000313" key="9">
    <source>
        <dbReference type="Proteomes" id="UP000586918"/>
    </source>
</evidence>
<dbReference type="InterPro" id="IPR008147">
    <property type="entry name" value="Gln_synt_N"/>
</dbReference>
<dbReference type="Gene3D" id="3.10.20.70">
    <property type="entry name" value="Glutamine synthetase, N-terminal domain"/>
    <property type="match status" value="1"/>
</dbReference>
<evidence type="ECO:0000256" key="6">
    <source>
        <dbReference type="RuleBase" id="RU000384"/>
    </source>
</evidence>
<dbReference type="Pfam" id="PF00120">
    <property type="entry name" value="Gln-synt_C"/>
    <property type="match status" value="1"/>
</dbReference>
<evidence type="ECO:0000256" key="2">
    <source>
        <dbReference type="ARBA" id="ARBA00022598"/>
    </source>
</evidence>
<dbReference type="Gene3D" id="3.30.590.10">
    <property type="entry name" value="Glutamine synthetase/guanido kinase, catalytic domain"/>
    <property type="match status" value="1"/>
</dbReference>
<dbReference type="RefSeq" id="WP_169413765.1">
    <property type="nucleotide sequence ID" value="NZ_JAAXKZ010000056.1"/>
</dbReference>
<dbReference type="GO" id="GO:0005524">
    <property type="term" value="F:ATP binding"/>
    <property type="evidence" value="ECO:0007669"/>
    <property type="project" value="UniProtKB-KW"/>
</dbReference>
<keyword evidence="9" id="KW-1185">Reference proteome</keyword>
<evidence type="ECO:0000259" key="7">
    <source>
        <dbReference type="PROSITE" id="PS51987"/>
    </source>
</evidence>
<dbReference type="InterPro" id="IPR036651">
    <property type="entry name" value="Gln_synt_N_sf"/>
</dbReference>
<evidence type="ECO:0000256" key="1">
    <source>
        <dbReference type="ARBA" id="ARBA00009897"/>
    </source>
</evidence>
<reference evidence="8 9" key="1">
    <citation type="submission" date="2020-04" db="EMBL/GenBank/DDBJ databases">
        <authorList>
            <person name="Klaysubun C."/>
            <person name="Duangmal K."/>
            <person name="Lipun K."/>
        </authorList>
    </citation>
    <scope>NUCLEOTIDE SEQUENCE [LARGE SCALE GENOMIC DNA]</scope>
    <source>
        <strain evidence="8 9">DSM 45300</strain>
    </source>
</reference>
<dbReference type="AlphaFoldDB" id="A0A848DKH4"/>
<dbReference type="PROSITE" id="PS51987">
    <property type="entry name" value="GS_CATALYTIC"/>
    <property type="match status" value="1"/>
</dbReference>
<keyword evidence="4" id="KW-0067">ATP-binding</keyword>
<evidence type="ECO:0000256" key="3">
    <source>
        <dbReference type="ARBA" id="ARBA00022741"/>
    </source>
</evidence>
<keyword evidence="3" id="KW-0547">Nucleotide-binding</keyword>
<dbReference type="InterPro" id="IPR008146">
    <property type="entry name" value="Gln_synth_cat_dom"/>
</dbReference>
<dbReference type="GO" id="GO:0004356">
    <property type="term" value="F:glutamine synthetase activity"/>
    <property type="evidence" value="ECO:0007669"/>
    <property type="project" value="InterPro"/>
</dbReference>
<dbReference type="PANTHER" id="PTHR43785">
    <property type="entry name" value="GAMMA-GLUTAMYLPUTRESCINE SYNTHETASE"/>
    <property type="match status" value="1"/>
</dbReference>
<feature type="domain" description="GS catalytic" evidence="7">
    <location>
        <begin position="122"/>
        <end position="462"/>
    </location>
</feature>
<name>A0A848DKH4_9PSEU</name>
<accession>A0A848DKH4</accession>
<protein>
    <submittedName>
        <fullName evidence="8">Glutamine synthetase</fullName>
    </submittedName>
</protein>
<dbReference type="SMART" id="SM01230">
    <property type="entry name" value="Gln-synt_C"/>
    <property type="match status" value="1"/>
</dbReference>
<organism evidence="8 9">
    <name type="scientific">Pseudonocardia bannensis</name>
    <dbReference type="NCBI Taxonomy" id="630973"/>
    <lineage>
        <taxon>Bacteria</taxon>
        <taxon>Bacillati</taxon>
        <taxon>Actinomycetota</taxon>
        <taxon>Actinomycetes</taxon>
        <taxon>Pseudonocardiales</taxon>
        <taxon>Pseudonocardiaceae</taxon>
        <taxon>Pseudonocardia</taxon>
    </lineage>
</organism>
<evidence type="ECO:0000313" key="8">
    <source>
        <dbReference type="EMBL" id="NMH93065.1"/>
    </source>
</evidence>
<dbReference type="GO" id="GO:0006542">
    <property type="term" value="P:glutamine biosynthetic process"/>
    <property type="evidence" value="ECO:0007669"/>
    <property type="project" value="InterPro"/>
</dbReference>
<proteinExistence type="inferred from homology"/>
<dbReference type="EMBL" id="JAAXKZ010000056">
    <property type="protein sequence ID" value="NMH93065.1"/>
    <property type="molecule type" value="Genomic_DNA"/>
</dbReference>
<dbReference type="PANTHER" id="PTHR43785:SF12">
    <property type="entry name" value="TYPE-1 GLUTAMINE SYNTHETASE 2"/>
    <property type="match status" value="1"/>
</dbReference>